<dbReference type="GO" id="GO:0051287">
    <property type="term" value="F:NAD binding"/>
    <property type="evidence" value="ECO:0007669"/>
    <property type="project" value="InterPro"/>
</dbReference>
<dbReference type="EnsemblBacteria" id="ABK78639">
    <property type="protein sequence ID" value="ABK78639"/>
    <property type="gene ID" value="CENSYa_2036"/>
</dbReference>
<feature type="binding site" evidence="8">
    <location>
        <position position="409"/>
    </location>
    <ligand>
        <name>substrate</name>
    </ligand>
</feature>
<feature type="binding site" evidence="9">
    <location>
        <position position="253"/>
    </location>
    <ligand>
        <name>Zn(2+)</name>
        <dbReference type="ChEBI" id="CHEBI:29105"/>
    </ligand>
</feature>
<proteinExistence type="inferred from homology"/>
<feature type="binding site" evidence="8">
    <location>
        <position position="231"/>
    </location>
    <ligand>
        <name>substrate</name>
    </ligand>
</feature>
<dbReference type="SUPFAM" id="SSF53720">
    <property type="entry name" value="ALDH-like"/>
    <property type="match status" value="1"/>
</dbReference>
<dbReference type="PANTHER" id="PTHR21256">
    <property type="entry name" value="HISTIDINOL DEHYDROGENASE HDH"/>
    <property type="match status" value="1"/>
</dbReference>
<dbReference type="PIRSF" id="PIRSF000099">
    <property type="entry name" value="Histidinol_dh"/>
    <property type="match status" value="1"/>
</dbReference>
<dbReference type="KEGG" id="csy:CENSYa_2036"/>
<evidence type="ECO:0000256" key="6">
    <source>
        <dbReference type="PIRNR" id="PIRNR000099"/>
    </source>
</evidence>
<evidence type="ECO:0000256" key="8">
    <source>
        <dbReference type="PIRSR" id="PIRSR000099-3"/>
    </source>
</evidence>
<evidence type="ECO:0000256" key="4">
    <source>
        <dbReference type="ARBA" id="ARBA00022833"/>
    </source>
</evidence>
<dbReference type="InterPro" id="IPR001692">
    <property type="entry name" value="Histidinol_DH_CS"/>
</dbReference>
<dbReference type="CDD" id="cd06572">
    <property type="entry name" value="Histidinol_dh"/>
    <property type="match status" value="1"/>
</dbReference>
<dbReference type="Gene3D" id="1.20.5.1300">
    <property type="match status" value="1"/>
</dbReference>
<feature type="binding site" evidence="9">
    <location>
        <position position="256"/>
    </location>
    <ligand>
        <name>Zn(2+)</name>
        <dbReference type="ChEBI" id="CHEBI:29105"/>
    </ligand>
</feature>
<dbReference type="EMBL" id="DP000238">
    <property type="protein sequence ID" value="ABK78639.1"/>
    <property type="molecule type" value="Genomic_DNA"/>
</dbReference>
<reference evidence="11 12" key="1">
    <citation type="journal article" date="2006" name="Proc. Natl. Acad. Sci. U.S.A.">
        <title>Genomic analysis of the uncultivated marine crenarchaeote Cenarchaeum symbiosum.</title>
        <authorList>
            <person name="Hallam S.J."/>
            <person name="Konstantinidis K.T."/>
            <person name="Putnam N."/>
            <person name="Schleper C."/>
            <person name="Watanabe Y."/>
            <person name="Sugahara J."/>
            <person name="Preston C."/>
            <person name="de la Torre J."/>
            <person name="Richardson P.M."/>
            <person name="DeLong E.F."/>
        </authorList>
    </citation>
    <scope>NUCLEOTIDE SEQUENCE [LARGE SCALE GENOMIC DNA]</scope>
    <source>
        <strain evidence="12">A</strain>
    </source>
</reference>
<dbReference type="PATRIC" id="fig|414004.10.peg.1868"/>
<dbReference type="PRINTS" id="PR00083">
    <property type="entry name" value="HOLDHDRGNASE"/>
</dbReference>
<evidence type="ECO:0000256" key="9">
    <source>
        <dbReference type="PIRSR" id="PIRSR000099-4"/>
    </source>
</evidence>
<dbReference type="NCBIfam" id="TIGR00069">
    <property type="entry name" value="hisD"/>
    <property type="match status" value="1"/>
</dbReference>
<feature type="binding site" evidence="8">
    <location>
        <position position="322"/>
    </location>
    <ligand>
        <name>substrate</name>
    </ligand>
</feature>
<sequence length="422" mass="45027">MIRIARVRDAEKFASSARPRIPEHRRKDVQKIIEYIRKGGDAALQKTEARFGSRVSSFRVTKKEIQAAYSIISRQELAAVKASKIALERTERATLSGLNGTVMRHKGTIIHRGYSPISSVGCYVPGGLAKYPSSAIMSVVPARIAGVPRIVVATPPDRSGSIDPLTLVAADACGATEIYKTGGAQAVAALSYGTRTIHPVDKIVGPGGLYVTLAKSLVSGDTAIDMLAGPTELAILADSSSDARHIAADLISQAEHSSDTSCYVITNSASKAREIDGILSDRMRGMPRSGIIRPALKNNGFIAVCTTMDAMVKLANMMAPEHLEVLTKKPRNIADRIRTAGLVLVGPYTPSSASDYMLGTNHILPTGGSGRARGSLSVLDFLRLDTQVESTRAGLRRISGHLRTLSAAEGLDSHHKAVEERL</sequence>
<dbReference type="InterPro" id="IPR012131">
    <property type="entry name" value="Hstdl_DH"/>
</dbReference>
<feature type="binding site" evidence="9">
    <location>
        <position position="355"/>
    </location>
    <ligand>
        <name>Zn(2+)</name>
        <dbReference type="ChEBI" id="CHEBI:29105"/>
    </ligand>
</feature>
<dbReference type="Pfam" id="PF00815">
    <property type="entry name" value="Histidinol_dh"/>
    <property type="match status" value="1"/>
</dbReference>
<dbReference type="GO" id="GO:0000105">
    <property type="term" value="P:L-histidine biosynthetic process"/>
    <property type="evidence" value="ECO:0007669"/>
    <property type="project" value="UniProtKB-UniRule"/>
</dbReference>
<keyword evidence="4 9" id="KW-0862">Zinc</keyword>
<organism evidence="11 12">
    <name type="scientific">Cenarchaeum symbiosum (strain A)</name>
    <dbReference type="NCBI Taxonomy" id="414004"/>
    <lineage>
        <taxon>Archaea</taxon>
        <taxon>Nitrososphaerota</taxon>
        <taxon>Candidatus Cenarchaeales</taxon>
        <taxon>Candidatus Cenarchaeaceae</taxon>
        <taxon>Candidatus Cenarchaeum</taxon>
    </lineage>
</organism>
<evidence type="ECO:0000256" key="3">
    <source>
        <dbReference type="ARBA" id="ARBA00022723"/>
    </source>
</evidence>
<keyword evidence="5 6" id="KW-0560">Oxidoreductase</keyword>
<dbReference type="AlphaFoldDB" id="A0RZ72"/>
<dbReference type="GO" id="GO:0046872">
    <property type="term" value="F:metal ion binding"/>
    <property type="evidence" value="ECO:0007669"/>
    <property type="project" value="UniProtKB-KW"/>
</dbReference>
<evidence type="ECO:0000313" key="12">
    <source>
        <dbReference type="Proteomes" id="UP000000758"/>
    </source>
</evidence>
<dbReference type="Proteomes" id="UP000000758">
    <property type="component" value="Chromosome"/>
</dbReference>
<feature type="binding site" evidence="9">
    <location>
        <position position="414"/>
    </location>
    <ligand>
        <name>Zn(2+)</name>
        <dbReference type="ChEBI" id="CHEBI:29105"/>
    </ligand>
</feature>
<protein>
    <recommendedName>
        <fullName evidence="2 6">Histidinol dehydrogenase</fullName>
        <shortName evidence="6">HDH</shortName>
        <ecNumber evidence="6">1.1.1.23</ecNumber>
    </recommendedName>
</protein>
<dbReference type="PANTHER" id="PTHR21256:SF2">
    <property type="entry name" value="HISTIDINE BIOSYNTHESIS TRIFUNCTIONAL PROTEIN"/>
    <property type="match status" value="1"/>
</dbReference>
<comment type="cofactor">
    <cofactor evidence="9">
        <name>Zn(2+)</name>
        <dbReference type="ChEBI" id="CHEBI:29105"/>
    </cofactor>
    <text evidence="9">Binds 1 zinc ion per subunit.</text>
</comment>
<dbReference type="InterPro" id="IPR016161">
    <property type="entry name" value="Ald_DH/histidinol_DH"/>
</dbReference>
<feature type="binding site" evidence="8">
    <location>
        <position position="414"/>
    </location>
    <ligand>
        <name>substrate</name>
    </ligand>
</feature>
<feature type="binding site" evidence="8">
    <location>
        <position position="253"/>
    </location>
    <ligand>
        <name>substrate</name>
    </ligand>
</feature>
<keyword evidence="12" id="KW-1185">Reference proteome</keyword>
<accession>A0RZ72</accession>
<dbReference type="FunFam" id="3.40.50.1980:FF:000001">
    <property type="entry name" value="Histidinol dehydrogenase"/>
    <property type="match status" value="1"/>
</dbReference>
<dbReference type="HOGENOM" id="CLU_006732_3_0_2"/>
<dbReference type="UniPathway" id="UPA00031">
    <property type="reaction ID" value="UER00014"/>
</dbReference>
<feature type="binding site" evidence="8">
    <location>
        <position position="355"/>
    </location>
    <ligand>
        <name>substrate</name>
    </ligand>
</feature>
<keyword evidence="6" id="KW-0520">NAD</keyword>
<evidence type="ECO:0000313" key="11">
    <source>
        <dbReference type="EMBL" id="ABK78639.1"/>
    </source>
</evidence>
<dbReference type="GO" id="GO:0004399">
    <property type="term" value="F:histidinol dehydrogenase activity"/>
    <property type="evidence" value="ECO:0007669"/>
    <property type="project" value="UniProtKB-UniRule"/>
</dbReference>
<dbReference type="Gene3D" id="3.40.50.1980">
    <property type="entry name" value="Nitrogenase molybdenum iron protein domain"/>
    <property type="match status" value="2"/>
</dbReference>
<dbReference type="EC" id="1.1.1.23" evidence="6"/>
<keyword evidence="6" id="KW-0368">Histidine biosynthesis</keyword>
<gene>
    <name evidence="11" type="ordered locus">CENSYa_2036</name>
</gene>
<comment type="catalytic activity">
    <reaction evidence="6">
        <text>L-histidinol + 2 NAD(+) + H2O = L-histidine + 2 NADH + 3 H(+)</text>
        <dbReference type="Rhea" id="RHEA:20641"/>
        <dbReference type="ChEBI" id="CHEBI:15377"/>
        <dbReference type="ChEBI" id="CHEBI:15378"/>
        <dbReference type="ChEBI" id="CHEBI:57540"/>
        <dbReference type="ChEBI" id="CHEBI:57595"/>
        <dbReference type="ChEBI" id="CHEBI:57699"/>
        <dbReference type="ChEBI" id="CHEBI:57945"/>
        <dbReference type="EC" id="1.1.1.23"/>
    </reaction>
</comment>
<keyword evidence="6" id="KW-0028">Amino-acid biosynthesis</keyword>
<evidence type="ECO:0000256" key="10">
    <source>
        <dbReference type="RuleBase" id="RU004175"/>
    </source>
</evidence>
<dbReference type="STRING" id="414004.CENSYa_2036"/>
<dbReference type="InterPro" id="IPR022695">
    <property type="entry name" value="Histidinol_DH_monofunct"/>
</dbReference>
<feature type="binding site" evidence="8">
    <location>
        <position position="256"/>
    </location>
    <ligand>
        <name>substrate</name>
    </ligand>
</feature>
<comment type="pathway">
    <text evidence="6">Amino-acid biosynthesis; L-histidine biosynthesis; L-histidine from 5-phospho-alpha-D-ribose 1-diphosphate: step 9/9.</text>
</comment>
<comment type="similarity">
    <text evidence="1 6 10">Belongs to the histidinol dehydrogenase family.</text>
</comment>
<name>A0RZ72_CENSY</name>
<evidence type="ECO:0000256" key="5">
    <source>
        <dbReference type="ARBA" id="ARBA00023002"/>
    </source>
</evidence>
<feature type="active site" description="Proton acceptor" evidence="7">
    <location>
        <position position="322"/>
    </location>
</feature>
<evidence type="ECO:0000256" key="2">
    <source>
        <dbReference type="ARBA" id="ARBA00016531"/>
    </source>
</evidence>
<keyword evidence="3 9" id="KW-0479">Metal-binding</keyword>
<comment type="function">
    <text evidence="6">Catalyzes the sequential NAD-dependent oxidations of L-histidinol to L-histidinaldehyde and then to L-histidine.</text>
</comment>
<evidence type="ECO:0000256" key="1">
    <source>
        <dbReference type="ARBA" id="ARBA00010178"/>
    </source>
</evidence>
<dbReference type="GO" id="GO:0005737">
    <property type="term" value="C:cytoplasm"/>
    <property type="evidence" value="ECO:0007669"/>
    <property type="project" value="TreeGrafter"/>
</dbReference>
<feature type="active site" description="Proton acceptor" evidence="7">
    <location>
        <position position="321"/>
    </location>
</feature>
<evidence type="ECO:0000256" key="7">
    <source>
        <dbReference type="PIRSR" id="PIRSR000099-1"/>
    </source>
</evidence>
<dbReference type="PROSITE" id="PS00611">
    <property type="entry name" value="HISOL_DEHYDROGENASE"/>
    <property type="match status" value="1"/>
</dbReference>